<name>X1TH23_9ZZZZ</name>
<dbReference type="PANTHER" id="PTHR43566:SF1">
    <property type="entry name" value="AAA+ ATPASE DOMAIN-CONTAINING PROTEIN"/>
    <property type="match status" value="1"/>
</dbReference>
<feature type="domain" description="DUF4143" evidence="1">
    <location>
        <begin position="14"/>
        <end position="161"/>
    </location>
</feature>
<dbReference type="PANTHER" id="PTHR43566">
    <property type="entry name" value="CONSERVED PROTEIN"/>
    <property type="match status" value="1"/>
</dbReference>
<accession>X1TH23</accession>
<evidence type="ECO:0000313" key="2">
    <source>
        <dbReference type="EMBL" id="GAJ04608.1"/>
    </source>
</evidence>
<organism evidence="2">
    <name type="scientific">marine sediment metagenome</name>
    <dbReference type="NCBI Taxonomy" id="412755"/>
    <lineage>
        <taxon>unclassified sequences</taxon>
        <taxon>metagenomes</taxon>
        <taxon>ecological metagenomes</taxon>
    </lineage>
</organism>
<protein>
    <recommendedName>
        <fullName evidence="1">DUF4143 domain-containing protein</fullName>
    </recommendedName>
</protein>
<sequence>RRWQRERMDRFFREDVRDLENVRDLSSMELLASMLEDRIGSLLSLQSLREDLEVSHRAVSHWMAILERLYHCFSVTPFTHRSIRSLKKAAKVYLWDWSVVPDEGARFENLVACHLLKMKHALEDQEGYRIGLHYLRDTGKREVDFLVTAENKPWFAVECKTASRTPNPALNYYGERLEIPYLYQLTLEKGADTFDGSIRVMPVGKFLGALP</sequence>
<evidence type="ECO:0000259" key="1">
    <source>
        <dbReference type="Pfam" id="PF13635"/>
    </source>
</evidence>
<dbReference type="Pfam" id="PF13635">
    <property type="entry name" value="DUF4143"/>
    <property type="match status" value="1"/>
</dbReference>
<feature type="non-terminal residue" evidence="2">
    <location>
        <position position="1"/>
    </location>
</feature>
<dbReference type="AlphaFoldDB" id="X1TH23"/>
<comment type="caution">
    <text evidence="2">The sequence shown here is derived from an EMBL/GenBank/DDBJ whole genome shotgun (WGS) entry which is preliminary data.</text>
</comment>
<dbReference type="EMBL" id="BARW01034274">
    <property type="protein sequence ID" value="GAJ04608.1"/>
    <property type="molecule type" value="Genomic_DNA"/>
</dbReference>
<dbReference type="InterPro" id="IPR025420">
    <property type="entry name" value="DUF4143"/>
</dbReference>
<gene>
    <name evidence="2" type="ORF">S12H4_53757</name>
</gene>
<proteinExistence type="predicted"/>
<reference evidence="2" key="1">
    <citation type="journal article" date="2014" name="Front. Microbiol.">
        <title>High frequency of phylogenetically diverse reductive dehalogenase-homologous genes in deep subseafloor sedimentary metagenomes.</title>
        <authorList>
            <person name="Kawai M."/>
            <person name="Futagami T."/>
            <person name="Toyoda A."/>
            <person name="Takaki Y."/>
            <person name="Nishi S."/>
            <person name="Hori S."/>
            <person name="Arai W."/>
            <person name="Tsubouchi T."/>
            <person name="Morono Y."/>
            <person name="Uchiyama I."/>
            <person name="Ito T."/>
            <person name="Fujiyama A."/>
            <person name="Inagaki F."/>
            <person name="Takami H."/>
        </authorList>
    </citation>
    <scope>NUCLEOTIDE SEQUENCE</scope>
    <source>
        <strain evidence="2">Expedition CK06-06</strain>
    </source>
</reference>